<dbReference type="CDD" id="cd17546">
    <property type="entry name" value="REC_hyHK_CKI1_RcsC-like"/>
    <property type="match status" value="1"/>
</dbReference>
<dbReference type="InterPro" id="IPR011006">
    <property type="entry name" value="CheY-like_superfamily"/>
</dbReference>
<evidence type="ECO:0000256" key="2">
    <source>
        <dbReference type="ARBA" id="ARBA00004141"/>
    </source>
</evidence>
<dbReference type="InterPro" id="IPR003594">
    <property type="entry name" value="HATPase_dom"/>
</dbReference>
<keyword evidence="4 10" id="KW-0597">Phosphoprotein</keyword>
<dbReference type="SUPFAM" id="SSF52172">
    <property type="entry name" value="CheY-like"/>
    <property type="match status" value="1"/>
</dbReference>
<dbReference type="SMART" id="SM00388">
    <property type="entry name" value="HisKA"/>
    <property type="match status" value="1"/>
</dbReference>
<dbReference type="CDD" id="cd00082">
    <property type="entry name" value="HisKA"/>
    <property type="match status" value="1"/>
</dbReference>
<evidence type="ECO:0000259" key="14">
    <source>
        <dbReference type="PROSITE" id="PS50110"/>
    </source>
</evidence>
<evidence type="ECO:0000259" key="13">
    <source>
        <dbReference type="PROSITE" id="PS50109"/>
    </source>
</evidence>
<dbReference type="PANTHER" id="PTHR43047">
    <property type="entry name" value="TWO-COMPONENT HISTIDINE PROTEIN KINASE"/>
    <property type="match status" value="1"/>
</dbReference>
<keyword evidence="16" id="KW-1185">Reference proteome</keyword>
<dbReference type="InterPro" id="IPR036890">
    <property type="entry name" value="HATPase_C_sf"/>
</dbReference>
<evidence type="ECO:0000256" key="8">
    <source>
        <dbReference type="ARBA" id="ARBA00022989"/>
    </source>
</evidence>
<evidence type="ECO:0000256" key="1">
    <source>
        <dbReference type="ARBA" id="ARBA00000085"/>
    </source>
</evidence>
<dbReference type="Gene3D" id="3.30.565.10">
    <property type="entry name" value="Histidine kinase-like ATPase, C-terminal domain"/>
    <property type="match status" value="1"/>
</dbReference>
<comment type="caution">
    <text evidence="15">The sequence shown here is derived from an EMBL/GenBank/DDBJ whole genome shotgun (WGS) entry which is preliminary data.</text>
</comment>
<dbReference type="InterPro" id="IPR003661">
    <property type="entry name" value="HisK_dim/P_dom"/>
</dbReference>
<evidence type="ECO:0000256" key="12">
    <source>
        <dbReference type="SAM" id="Phobius"/>
    </source>
</evidence>
<evidence type="ECO:0000256" key="9">
    <source>
        <dbReference type="ARBA" id="ARBA00023136"/>
    </source>
</evidence>
<keyword evidence="15" id="KW-0547">Nucleotide-binding</keyword>
<dbReference type="Gene3D" id="1.10.287.130">
    <property type="match status" value="1"/>
</dbReference>
<feature type="modified residue" description="4-aspartylphosphate" evidence="10">
    <location>
        <position position="533"/>
    </location>
</feature>
<gene>
    <name evidence="15" type="ORF">ACFOEK_11345</name>
</gene>
<dbReference type="InterPro" id="IPR036097">
    <property type="entry name" value="HisK_dim/P_sf"/>
</dbReference>
<dbReference type="EC" id="2.7.13.3" evidence="3"/>
<dbReference type="InterPro" id="IPR001789">
    <property type="entry name" value="Sig_transdc_resp-reg_receiver"/>
</dbReference>
<dbReference type="PRINTS" id="PR00344">
    <property type="entry name" value="BCTRLSENSOR"/>
</dbReference>
<evidence type="ECO:0000256" key="3">
    <source>
        <dbReference type="ARBA" id="ARBA00012438"/>
    </source>
</evidence>
<evidence type="ECO:0000313" key="16">
    <source>
        <dbReference type="Proteomes" id="UP001595476"/>
    </source>
</evidence>
<evidence type="ECO:0000313" key="15">
    <source>
        <dbReference type="EMBL" id="MFC3151624.1"/>
    </source>
</evidence>
<dbReference type="EMBL" id="JBHRSZ010000004">
    <property type="protein sequence ID" value="MFC3151624.1"/>
    <property type="molecule type" value="Genomic_DNA"/>
</dbReference>
<organism evidence="15 16">
    <name type="scientific">Litoribrevibacter euphylliae</name>
    <dbReference type="NCBI Taxonomy" id="1834034"/>
    <lineage>
        <taxon>Bacteria</taxon>
        <taxon>Pseudomonadati</taxon>
        <taxon>Pseudomonadota</taxon>
        <taxon>Gammaproteobacteria</taxon>
        <taxon>Oceanospirillales</taxon>
        <taxon>Oceanospirillaceae</taxon>
        <taxon>Litoribrevibacter</taxon>
    </lineage>
</organism>
<dbReference type="RefSeq" id="WP_386720734.1">
    <property type="nucleotide sequence ID" value="NZ_JBHRSZ010000004.1"/>
</dbReference>
<keyword evidence="6 12" id="KW-0812">Transmembrane</keyword>
<dbReference type="SMART" id="SM00448">
    <property type="entry name" value="REC"/>
    <property type="match status" value="1"/>
</dbReference>
<dbReference type="PANTHER" id="PTHR43047:SF69">
    <property type="entry name" value="HISTIDINE KINASE CONTAINING CHEY-HOMOLOGOUS RECEIVER DOMAIN-RELATED"/>
    <property type="match status" value="1"/>
</dbReference>
<dbReference type="SUPFAM" id="SSF55874">
    <property type="entry name" value="ATPase domain of HSP90 chaperone/DNA topoisomerase II/histidine kinase"/>
    <property type="match status" value="1"/>
</dbReference>
<dbReference type="GO" id="GO:0005524">
    <property type="term" value="F:ATP binding"/>
    <property type="evidence" value="ECO:0007669"/>
    <property type="project" value="UniProtKB-KW"/>
</dbReference>
<dbReference type="SMART" id="SM00387">
    <property type="entry name" value="HATPase_c"/>
    <property type="match status" value="1"/>
</dbReference>
<evidence type="ECO:0000256" key="5">
    <source>
        <dbReference type="ARBA" id="ARBA00022679"/>
    </source>
</evidence>
<evidence type="ECO:0000256" key="6">
    <source>
        <dbReference type="ARBA" id="ARBA00022692"/>
    </source>
</evidence>
<keyword evidence="7" id="KW-0418">Kinase</keyword>
<dbReference type="SUPFAM" id="SSF47384">
    <property type="entry name" value="Homodimeric domain of signal transducing histidine kinase"/>
    <property type="match status" value="1"/>
</dbReference>
<dbReference type="CDD" id="cd16922">
    <property type="entry name" value="HATPase_EvgS-ArcB-TorS-like"/>
    <property type="match status" value="1"/>
</dbReference>
<feature type="domain" description="Response regulatory" evidence="14">
    <location>
        <begin position="484"/>
        <end position="598"/>
    </location>
</feature>
<dbReference type="PROSITE" id="PS50109">
    <property type="entry name" value="HIS_KIN"/>
    <property type="match status" value="1"/>
</dbReference>
<dbReference type="Pfam" id="PF13675">
    <property type="entry name" value="PilJ"/>
    <property type="match status" value="1"/>
</dbReference>
<comment type="subcellular location">
    <subcellularLocation>
        <location evidence="2">Membrane</location>
        <topology evidence="2">Multi-pass membrane protein</topology>
    </subcellularLocation>
</comment>
<protein>
    <recommendedName>
        <fullName evidence="3">histidine kinase</fullName>
        <ecNumber evidence="3">2.7.13.3</ecNumber>
    </recommendedName>
</protein>
<evidence type="ECO:0000256" key="4">
    <source>
        <dbReference type="ARBA" id="ARBA00022553"/>
    </source>
</evidence>
<dbReference type="Proteomes" id="UP001595476">
    <property type="component" value="Unassembled WGS sequence"/>
</dbReference>
<keyword evidence="5" id="KW-0808">Transferase</keyword>
<name>A0ABV7HCJ8_9GAMM</name>
<dbReference type="InterPro" id="IPR005467">
    <property type="entry name" value="His_kinase_dom"/>
</dbReference>
<dbReference type="InterPro" id="IPR004358">
    <property type="entry name" value="Sig_transdc_His_kin-like_C"/>
</dbReference>
<keyword evidence="8 12" id="KW-1133">Transmembrane helix</keyword>
<dbReference type="Pfam" id="PF02518">
    <property type="entry name" value="HATPase_c"/>
    <property type="match status" value="1"/>
</dbReference>
<accession>A0ABV7HCJ8</accession>
<evidence type="ECO:0000256" key="11">
    <source>
        <dbReference type="SAM" id="Coils"/>
    </source>
</evidence>
<dbReference type="Pfam" id="PF00072">
    <property type="entry name" value="Response_reg"/>
    <property type="match status" value="1"/>
</dbReference>
<dbReference type="PROSITE" id="PS50110">
    <property type="entry name" value="RESPONSE_REGULATORY"/>
    <property type="match status" value="1"/>
</dbReference>
<feature type="domain" description="Histidine kinase" evidence="13">
    <location>
        <begin position="241"/>
        <end position="462"/>
    </location>
</feature>
<dbReference type="Pfam" id="PF00512">
    <property type="entry name" value="HisKA"/>
    <property type="match status" value="1"/>
</dbReference>
<keyword evidence="11" id="KW-0175">Coiled coil</keyword>
<feature type="transmembrane region" description="Helical" evidence="12">
    <location>
        <begin position="12"/>
        <end position="30"/>
    </location>
</feature>
<sequence>MRLDVQRIRARYILALSLVAVLVTCSAWILDSFYGEQSGDARRINIAGMQRMLSQKIALHVHEIQEGHESAQTVRVLLREAINQFQKNHIELTQKHALRKSSVSLSPEAKALYYKGQPNLDHRVKLFIEAAEQVLHGKFMANENPYFESEFVGTLLRDLNQVVFQYEAESRARLNLVESAEFYVWLMTMVLLIVEGLFIFRPMSIAVNRSLERAESQRNRAEKYRQRAEAANHTKSQFLAKMSHELRTPLNSISATIQAVQEEDLSKETKSLVYLAENSLSDLLVIFDDLLDVTRIDDQAPDLIISDFKLEEVINESVSAYSDLAEKKGLLVEVIDSALLHESWLGDKRRIARILSILISNAVKFTEQGKISLSASMIETDHTEKEIQFRVKDTGIGMSPDVQARMFKKFEQGDNSSSRKYGGVGLGLTIAKHLADIMQGDIYVESIEGEGSIVTLSLPLIPSKSMNNHQKINGEQVLNLEGKDILIAEDNLINQMVILSLLEKTNANLRMAENGEQVVNLFKDKKPDIVLMDIQMPIKDGIDACIEIKDMDASVPVIAVTANASHDDQKNYDKAGFDSLIPKPIKNEELFRVISNRFGKDI</sequence>
<feature type="coiled-coil region" evidence="11">
    <location>
        <begin position="207"/>
        <end position="234"/>
    </location>
</feature>
<dbReference type="InterPro" id="IPR029095">
    <property type="entry name" value="NarX-like_N"/>
</dbReference>
<comment type="catalytic activity">
    <reaction evidence="1">
        <text>ATP + protein L-histidine = ADP + protein N-phospho-L-histidine.</text>
        <dbReference type="EC" id="2.7.13.3"/>
    </reaction>
</comment>
<reference evidence="16" key="1">
    <citation type="journal article" date="2019" name="Int. J. Syst. Evol. Microbiol.">
        <title>The Global Catalogue of Microorganisms (GCM) 10K type strain sequencing project: providing services to taxonomists for standard genome sequencing and annotation.</title>
        <authorList>
            <consortium name="The Broad Institute Genomics Platform"/>
            <consortium name="The Broad Institute Genome Sequencing Center for Infectious Disease"/>
            <person name="Wu L."/>
            <person name="Ma J."/>
        </authorList>
    </citation>
    <scope>NUCLEOTIDE SEQUENCE [LARGE SCALE GENOMIC DNA]</scope>
    <source>
        <strain evidence="16">KCTC 52438</strain>
    </source>
</reference>
<evidence type="ECO:0000256" key="10">
    <source>
        <dbReference type="PROSITE-ProRule" id="PRU00169"/>
    </source>
</evidence>
<evidence type="ECO:0000256" key="7">
    <source>
        <dbReference type="ARBA" id="ARBA00022777"/>
    </source>
</evidence>
<keyword evidence="9 12" id="KW-0472">Membrane</keyword>
<dbReference type="Gene3D" id="3.40.50.2300">
    <property type="match status" value="1"/>
</dbReference>
<proteinExistence type="predicted"/>
<keyword evidence="15" id="KW-0067">ATP-binding</keyword>